<dbReference type="AlphaFoldDB" id="A0A9N8YR57"/>
<evidence type="ECO:0000256" key="2">
    <source>
        <dbReference type="ARBA" id="ARBA00022723"/>
    </source>
</evidence>
<name>A0A9N8YR57_9GLOM</name>
<dbReference type="OrthoDB" id="2341546at2759"/>
<evidence type="ECO:0000313" key="7">
    <source>
        <dbReference type="EMBL" id="CAG8441667.1"/>
    </source>
</evidence>
<evidence type="ECO:0000256" key="1">
    <source>
        <dbReference type="ARBA" id="ARBA00004123"/>
    </source>
</evidence>
<evidence type="ECO:0000256" key="4">
    <source>
        <dbReference type="ARBA" id="ARBA00023242"/>
    </source>
</evidence>
<protein>
    <submittedName>
        <fullName evidence="7">9564_t:CDS:1</fullName>
    </submittedName>
</protein>
<evidence type="ECO:0000256" key="5">
    <source>
        <dbReference type="SAM" id="MobiDB-lite"/>
    </source>
</evidence>
<dbReference type="GO" id="GO:0005634">
    <property type="term" value="C:nucleus"/>
    <property type="evidence" value="ECO:0007669"/>
    <property type="project" value="UniProtKB-SubCell"/>
</dbReference>
<dbReference type="InterPro" id="IPR050987">
    <property type="entry name" value="AtrR-like"/>
</dbReference>
<accession>A0A9N8YR57</accession>
<sequence>MTASRPTTARHSQPNQSSNVLAKRTRGPINKRACQRCRQGKIKCDGDAESGKPCSNCDPQHCKYDNSPRKNKQVELLKHRLTEVEVQLESITREIDEKLTIKELEKEILCMLYESKEHFNSPELLQLFNELKDAIRFGRCIKPILVITYELLTRLPDPKNIDYIPSIMQSLQRFVDCANSCEKGASISTTSSSNELMNRIEENVQSGVQTFDSHLPVVSPMIPISFPITSSLNDTEDQVEMPLNLHSSSDESEIASGSYPLTNYSYYPYYEYLPIDETNTTSPTDDVSFGNFSN</sequence>
<dbReference type="InterPro" id="IPR036864">
    <property type="entry name" value="Zn2-C6_fun-type_DNA-bd_sf"/>
</dbReference>
<dbReference type="SUPFAM" id="SSF57701">
    <property type="entry name" value="Zn2/Cys6 DNA-binding domain"/>
    <property type="match status" value="1"/>
</dbReference>
<keyword evidence="8" id="KW-1185">Reference proteome</keyword>
<feature type="region of interest" description="Disordered" evidence="5">
    <location>
        <begin position="1"/>
        <end position="26"/>
    </location>
</feature>
<dbReference type="PROSITE" id="PS50048">
    <property type="entry name" value="ZN2_CY6_FUNGAL_2"/>
    <property type="match status" value="1"/>
</dbReference>
<comment type="subcellular location">
    <subcellularLocation>
        <location evidence="1">Nucleus</location>
    </subcellularLocation>
</comment>
<dbReference type="PANTHER" id="PTHR46910">
    <property type="entry name" value="TRANSCRIPTION FACTOR PDR1"/>
    <property type="match status" value="1"/>
</dbReference>
<reference evidence="7" key="1">
    <citation type="submission" date="2021-06" db="EMBL/GenBank/DDBJ databases">
        <authorList>
            <person name="Kallberg Y."/>
            <person name="Tangrot J."/>
            <person name="Rosling A."/>
        </authorList>
    </citation>
    <scope>NUCLEOTIDE SEQUENCE</scope>
    <source>
        <strain evidence="7">UK204</strain>
    </source>
</reference>
<keyword evidence="3" id="KW-0238">DNA-binding</keyword>
<organism evidence="7 8">
    <name type="scientific">Funneliformis caledonium</name>
    <dbReference type="NCBI Taxonomy" id="1117310"/>
    <lineage>
        <taxon>Eukaryota</taxon>
        <taxon>Fungi</taxon>
        <taxon>Fungi incertae sedis</taxon>
        <taxon>Mucoromycota</taxon>
        <taxon>Glomeromycotina</taxon>
        <taxon>Glomeromycetes</taxon>
        <taxon>Glomerales</taxon>
        <taxon>Glomeraceae</taxon>
        <taxon>Funneliformis</taxon>
    </lineage>
</organism>
<dbReference type="CDD" id="cd00067">
    <property type="entry name" value="GAL4"/>
    <property type="match status" value="1"/>
</dbReference>
<evidence type="ECO:0000259" key="6">
    <source>
        <dbReference type="PROSITE" id="PS50048"/>
    </source>
</evidence>
<dbReference type="Pfam" id="PF00172">
    <property type="entry name" value="Zn_clus"/>
    <property type="match status" value="1"/>
</dbReference>
<dbReference type="GO" id="GO:0008270">
    <property type="term" value="F:zinc ion binding"/>
    <property type="evidence" value="ECO:0007669"/>
    <property type="project" value="InterPro"/>
</dbReference>
<dbReference type="Proteomes" id="UP000789570">
    <property type="component" value="Unassembled WGS sequence"/>
</dbReference>
<dbReference type="GO" id="GO:0000981">
    <property type="term" value="F:DNA-binding transcription factor activity, RNA polymerase II-specific"/>
    <property type="evidence" value="ECO:0007669"/>
    <property type="project" value="InterPro"/>
</dbReference>
<feature type="domain" description="Zn(2)-C6 fungal-type" evidence="6">
    <location>
        <begin position="33"/>
        <end position="57"/>
    </location>
</feature>
<dbReference type="InterPro" id="IPR001138">
    <property type="entry name" value="Zn2Cys6_DnaBD"/>
</dbReference>
<dbReference type="Gene3D" id="4.10.240.10">
    <property type="entry name" value="Zn(2)-C6 fungal-type DNA-binding domain"/>
    <property type="match status" value="1"/>
</dbReference>
<comment type="caution">
    <text evidence="7">The sequence shown here is derived from an EMBL/GenBank/DDBJ whole genome shotgun (WGS) entry which is preliminary data.</text>
</comment>
<dbReference type="EMBL" id="CAJVPQ010000059">
    <property type="protein sequence ID" value="CAG8441667.1"/>
    <property type="molecule type" value="Genomic_DNA"/>
</dbReference>
<evidence type="ECO:0000256" key="3">
    <source>
        <dbReference type="ARBA" id="ARBA00023125"/>
    </source>
</evidence>
<dbReference type="PANTHER" id="PTHR46910:SF3">
    <property type="entry name" value="HALOTOLERANCE PROTEIN 9-RELATED"/>
    <property type="match status" value="1"/>
</dbReference>
<evidence type="ECO:0000313" key="8">
    <source>
        <dbReference type="Proteomes" id="UP000789570"/>
    </source>
</evidence>
<keyword evidence="4" id="KW-0539">Nucleus</keyword>
<proteinExistence type="predicted"/>
<feature type="compositionally biased region" description="Polar residues" evidence="5">
    <location>
        <begin position="1"/>
        <end position="20"/>
    </location>
</feature>
<keyword evidence="2" id="KW-0479">Metal-binding</keyword>
<dbReference type="GO" id="GO:0003677">
    <property type="term" value="F:DNA binding"/>
    <property type="evidence" value="ECO:0007669"/>
    <property type="project" value="UniProtKB-KW"/>
</dbReference>
<gene>
    <name evidence="7" type="ORF">FCALED_LOCUS587</name>
</gene>